<feature type="transmembrane region" description="Helical" evidence="1">
    <location>
        <begin position="216"/>
        <end position="237"/>
    </location>
</feature>
<accession>A0ABV4W7B6</accession>
<evidence type="ECO:0000313" key="2">
    <source>
        <dbReference type="EMBL" id="MFB2715978.1"/>
    </source>
</evidence>
<keyword evidence="1" id="KW-1133">Transmembrane helix</keyword>
<gene>
    <name evidence="2" type="ORF">ACE05E_10845</name>
</gene>
<evidence type="ECO:0000256" key="1">
    <source>
        <dbReference type="SAM" id="Phobius"/>
    </source>
</evidence>
<sequence>MSRADQGFKSGDIEAISLVAIFQAFFLWKYLFLFSFLLPLVAGGLLVGLSEEKFSYLTLIKPAMVSQARPVEPLQASIMRLERDHIPDAIAELEGSRGEKLKVSVYGVGSDDLIALSTTVPRSGEVLVREVHETAVSGLISDHLKALQRVEERLNLQIEAVEQGIKETPGGSGGDAVLASLIERRSMLLERVQSLDEATVLTLARPGMEPEGLSKIIKFAVIVLASLLAAMILTLFVDFLARVRREMDAVDCNE</sequence>
<name>A0ABV4W7B6_9GAMM</name>
<organism evidence="2 3">
    <name type="scientific">Marinobacter shengliensis</name>
    <dbReference type="NCBI Taxonomy" id="1389223"/>
    <lineage>
        <taxon>Bacteria</taxon>
        <taxon>Pseudomonadati</taxon>
        <taxon>Pseudomonadota</taxon>
        <taxon>Gammaproteobacteria</taxon>
        <taxon>Pseudomonadales</taxon>
        <taxon>Marinobacteraceae</taxon>
        <taxon>Marinobacter</taxon>
    </lineage>
</organism>
<dbReference type="RefSeq" id="WP_374814304.1">
    <property type="nucleotide sequence ID" value="NZ_JBHFLD010000012.1"/>
</dbReference>
<evidence type="ECO:0008006" key="4">
    <source>
        <dbReference type="Google" id="ProtNLM"/>
    </source>
</evidence>
<feature type="transmembrane region" description="Helical" evidence="1">
    <location>
        <begin position="27"/>
        <end position="49"/>
    </location>
</feature>
<evidence type="ECO:0000313" key="3">
    <source>
        <dbReference type="Proteomes" id="UP001576762"/>
    </source>
</evidence>
<dbReference type="EMBL" id="JBHFLD010000012">
    <property type="protein sequence ID" value="MFB2715978.1"/>
    <property type="molecule type" value="Genomic_DNA"/>
</dbReference>
<dbReference type="Proteomes" id="UP001576762">
    <property type="component" value="Unassembled WGS sequence"/>
</dbReference>
<reference evidence="2 3" key="1">
    <citation type="submission" date="2024-09" db="EMBL/GenBank/DDBJ databases">
        <title>Draft genome sequences of 6 high pH adapted Marinobacter shengliensis sp. isolated from Mariana forearc serpentinite mud volcanoes.</title>
        <authorList>
            <person name="Elkassas S."/>
            <person name="Serres M."/>
            <person name="Michael N."/>
            <person name="Amina P."/>
            <person name="Teodora Z."/>
            <person name="Julie H."/>
        </authorList>
    </citation>
    <scope>NUCLEOTIDE SEQUENCE [LARGE SCALE GENOMIC DNA]</scope>
    <source>
        <strain evidence="2 3">EB4</strain>
    </source>
</reference>
<keyword evidence="1" id="KW-0812">Transmembrane</keyword>
<protein>
    <recommendedName>
        <fullName evidence="4">Lipopolysaccharide biosynthesis protein</fullName>
    </recommendedName>
</protein>
<keyword evidence="3" id="KW-1185">Reference proteome</keyword>
<keyword evidence="1" id="KW-0472">Membrane</keyword>
<proteinExistence type="predicted"/>
<comment type="caution">
    <text evidence="2">The sequence shown here is derived from an EMBL/GenBank/DDBJ whole genome shotgun (WGS) entry which is preliminary data.</text>
</comment>